<gene>
    <name evidence="2" type="ORF">GCM10022406_05230</name>
</gene>
<dbReference type="Proteomes" id="UP001499909">
    <property type="component" value="Unassembled WGS sequence"/>
</dbReference>
<name>A0ABP7MJP4_9BACT</name>
<evidence type="ECO:0000256" key="1">
    <source>
        <dbReference type="SAM" id="SignalP"/>
    </source>
</evidence>
<accession>A0ABP7MJP4</accession>
<dbReference type="InterPro" id="IPR036390">
    <property type="entry name" value="WH_DNA-bd_sf"/>
</dbReference>
<feature type="signal peptide" evidence="1">
    <location>
        <begin position="1"/>
        <end position="23"/>
    </location>
</feature>
<keyword evidence="3" id="KW-1185">Reference proteome</keyword>
<dbReference type="EMBL" id="BAABDH010000012">
    <property type="protein sequence ID" value="GAA3922077.1"/>
    <property type="molecule type" value="Genomic_DNA"/>
</dbReference>
<reference evidence="3" key="1">
    <citation type="journal article" date="2019" name="Int. J. Syst. Evol. Microbiol.">
        <title>The Global Catalogue of Microorganisms (GCM) 10K type strain sequencing project: providing services to taxonomists for standard genome sequencing and annotation.</title>
        <authorList>
            <consortium name="The Broad Institute Genomics Platform"/>
            <consortium name="The Broad Institute Genome Sequencing Center for Infectious Disease"/>
            <person name="Wu L."/>
            <person name="Ma J."/>
        </authorList>
    </citation>
    <scope>NUCLEOTIDE SEQUENCE [LARGE SCALE GENOMIC DNA]</scope>
    <source>
        <strain evidence="3">JCM 17214</strain>
    </source>
</reference>
<evidence type="ECO:0000313" key="2">
    <source>
        <dbReference type="EMBL" id="GAA3922077.1"/>
    </source>
</evidence>
<evidence type="ECO:0000313" key="3">
    <source>
        <dbReference type="Proteomes" id="UP001499909"/>
    </source>
</evidence>
<comment type="caution">
    <text evidence="2">The sequence shown here is derived from an EMBL/GenBank/DDBJ whole genome shotgun (WGS) entry which is preliminary data.</text>
</comment>
<protein>
    <submittedName>
        <fullName evidence="2">Uncharacterized protein</fullName>
    </submittedName>
</protein>
<dbReference type="SUPFAM" id="SSF46785">
    <property type="entry name" value="Winged helix' DNA-binding domain"/>
    <property type="match status" value="1"/>
</dbReference>
<proteinExistence type="predicted"/>
<sequence length="150" mass="16941">MRQDVSRYFLFALLLLMDTPAVTTPATEGTDALARFAHRVATRDEPVPPPPHGYDQDSLEAHIARALRAAHPAMRARRALTHARVCYALMLQPRLITRDLAAAAFTTRLTVYNAFPELRQLGLAADEYQGGRRYHFLTRAGEDWLLEVTR</sequence>
<feature type="chain" id="PRO_5047201530" evidence="1">
    <location>
        <begin position="24"/>
        <end position="150"/>
    </location>
</feature>
<organism evidence="2 3">
    <name type="scientific">Hymenobacter algoricola</name>
    <dbReference type="NCBI Taxonomy" id="486267"/>
    <lineage>
        <taxon>Bacteria</taxon>
        <taxon>Pseudomonadati</taxon>
        <taxon>Bacteroidota</taxon>
        <taxon>Cytophagia</taxon>
        <taxon>Cytophagales</taxon>
        <taxon>Hymenobacteraceae</taxon>
        <taxon>Hymenobacter</taxon>
    </lineage>
</organism>
<keyword evidence="1" id="KW-0732">Signal</keyword>